<dbReference type="FunFam" id="3.30.160.60:FF:000771">
    <property type="entry name" value="zinc finger protein 648"/>
    <property type="match status" value="1"/>
</dbReference>
<reference evidence="15" key="1">
    <citation type="submission" date="2018-06" db="EMBL/GenBank/DDBJ databases">
        <title>Genome assembly of Danube salmon.</title>
        <authorList>
            <person name="Macqueen D.J."/>
            <person name="Gundappa M.K."/>
        </authorList>
    </citation>
    <scope>NUCLEOTIDE SEQUENCE [LARGE SCALE GENOMIC DNA]</scope>
</reference>
<reference evidence="14" key="2">
    <citation type="submission" date="2025-08" db="UniProtKB">
        <authorList>
            <consortium name="Ensembl"/>
        </authorList>
    </citation>
    <scope>IDENTIFICATION</scope>
</reference>
<dbReference type="InterPro" id="IPR013087">
    <property type="entry name" value="Znf_C2H2_type"/>
</dbReference>
<dbReference type="FunFam" id="3.30.160.60:FF:001217">
    <property type="entry name" value="zinc finger protein 319"/>
    <property type="match status" value="1"/>
</dbReference>
<feature type="domain" description="C2H2-type" evidence="13">
    <location>
        <begin position="44"/>
        <end position="71"/>
    </location>
</feature>
<dbReference type="GO" id="GO:0003677">
    <property type="term" value="F:DNA binding"/>
    <property type="evidence" value="ECO:0007669"/>
    <property type="project" value="UniProtKB-KW"/>
</dbReference>
<evidence type="ECO:0000256" key="5">
    <source>
        <dbReference type="ARBA" id="ARBA00022737"/>
    </source>
</evidence>
<dbReference type="PANTHER" id="PTHR16515">
    <property type="entry name" value="PR DOMAIN ZINC FINGER PROTEIN"/>
    <property type="match status" value="1"/>
</dbReference>
<sequence length="158" mass="17057">YCLLQYLTYSVVTETGGGANSDTGSLDGENEQSLNARSAVEKPHPCSQCGKTFITVGSLKRHTQTHSGEKPHQCSVCGKCFSRSDDMKRHLTIHTGERLSHVCQQCGKTFTSPGGLKKHQMTHTGVVLLLPGVKRMMSWDVVIDEGAAGSLVVRALGQ</sequence>
<name>A0A4W5JD19_9TELE</name>
<evidence type="ECO:0000256" key="4">
    <source>
        <dbReference type="ARBA" id="ARBA00022723"/>
    </source>
</evidence>
<evidence type="ECO:0000256" key="10">
    <source>
        <dbReference type="ARBA" id="ARBA00023163"/>
    </source>
</evidence>
<dbReference type="PANTHER" id="PTHR16515:SF58">
    <property type="entry name" value="ZINC FINGER PROTEIN 22"/>
    <property type="match status" value="1"/>
</dbReference>
<dbReference type="GeneTree" id="ENSGT01150000286953"/>
<keyword evidence="8" id="KW-0805">Transcription regulation</keyword>
<keyword evidence="11" id="KW-0539">Nucleus</keyword>
<dbReference type="Pfam" id="PF00096">
    <property type="entry name" value="zf-C2H2"/>
    <property type="match status" value="3"/>
</dbReference>
<dbReference type="SMART" id="SM00355">
    <property type="entry name" value="ZnF_C2H2"/>
    <property type="match status" value="3"/>
</dbReference>
<dbReference type="GO" id="GO:0008270">
    <property type="term" value="F:zinc ion binding"/>
    <property type="evidence" value="ECO:0007669"/>
    <property type="project" value="UniProtKB-KW"/>
</dbReference>
<dbReference type="Gene3D" id="3.30.160.60">
    <property type="entry name" value="Classic Zinc Finger"/>
    <property type="match status" value="3"/>
</dbReference>
<evidence type="ECO:0000256" key="8">
    <source>
        <dbReference type="ARBA" id="ARBA00023015"/>
    </source>
</evidence>
<evidence type="ECO:0000313" key="14">
    <source>
        <dbReference type="Ensembl" id="ENSHHUP00000000782.1"/>
    </source>
</evidence>
<proteinExistence type="inferred from homology"/>
<feature type="domain" description="C2H2-type" evidence="13">
    <location>
        <begin position="72"/>
        <end position="99"/>
    </location>
</feature>
<evidence type="ECO:0000256" key="9">
    <source>
        <dbReference type="ARBA" id="ARBA00023125"/>
    </source>
</evidence>
<feature type="domain" description="C2H2-type" evidence="13">
    <location>
        <begin position="101"/>
        <end position="125"/>
    </location>
</feature>
<keyword evidence="9" id="KW-0238">DNA-binding</keyword>
<accession>A0A4W5JD19</accession>
<dbReference type="SUPFAM" id="SSF57667">
    <property type="entry name" value="beta-beta-alpha zinc fingers"/>
    <property type="match status" value="2"/>
</dbReference>
<dbReference type="Ensembl" id="ENSHHUT00000000803.1">
    <property type="protein sequence ID" value="ENSHHUP00000000782.1"/>
    <property type="gene ID" value="ENSHHUG00000000538.1"/>
</dbReference>
<comment type="function">
    <text evidence="1">May be involved in transcriptional regulation.</text>
</comment>
<dbReference type="InterPro" id="IPR050331">
    <property type="entry name" value="Zinc_finger"/>
</dbReference>
<comment type="subcellular location">
    <subcellularLocation>
        <location evidence="2">Nucleus</location>
    </subcellularLocation>
</comment>
<keyword evidence="7" id="KW-0862">Zinc</keyword>
<dbReference type="InterPro" id="IPR036236">
    <property type="entry name" value="Znf_C2H2_sf"/>
</dbReference>
<dbReference type="PROSITE" id="PS50157">
    <property type="entry name" value="ZINC_FINGER_C2H2_2"/>
    <property type="match status" value="3"/>
</dbReference>
<evidence type="ECO:0000256" key="6">
    <source>
        <dbReference type="ARBA" id="ARBA00022771"/>
    </source>
</evidence>
<evidence type="ECO:0000259" key="13">
    <source>
        <dbReference type="PROSITE" id="PS50157"/>
    </source>
</evidence>
<protein>
    <recommendedName>
        <fullName evidence="13">C2H2-type domain-containing protein</fullName>
    </recommendedName>
</protein>
<dbReference type="AlphaFoldDB" id="A0A4W5JD19"/>
<dbReference type="Proteomes" id="UP000314982">
    <property type="component" value="Unassembled WGS sequence"/>
</dbReference>
<dbReference type="GO" id="GO:0010468">
    <property type="term" value="P:regulation of gene expression"/>
    <property type="evidence" value="ECO:0007669"/>
    <property type="project" value="TreeGrafter"/>
</dbReference>
<evidence type="ECO:0000256" key="7">
    <source>
        <dbReference type="ARBA" id="ARBA00022833"/>
    </source>
</evidence>
<evidence type="ECO:0000256" key="3">
    <source>
        <dbReference type="ARBA" id="ARBA00006991"/>
    </source>
</evidence>
<keyword evidence="6 12" id="KW-0863">Zinc-finger</keyword>
<dbReference type="FunFam" id="3.30.160.60:FF:000761">
    <property type="entry name" value="Zinc finger protein 449"/>
    <property type="match status" value="1"/>
</dbReference>
<keyword evidence="10" id="KW-0804">Transcription</keyword>
<evidence type="ECO:0000256" key="11">
    <source>
        <dbReference type="ARBA" id="ARBA00023242"/>
    </source>
</evidence>
<keyword evidence="4" id="KW-0479">Metal-binding</keyword>
<evidence type="ECO:0000256" key="1">
    <source>
        <dbReference type="ARBA" id="ARBA00003767"/>
    </source>
</evidence>
<evidence type="ECO:0000256" key="2">
    <source>
        <dbReference type="ARBA" id="ARBA00004123"/>
    </source>
</evidence>
<evidence type="ECO:0000256" key="12">
    <source>
        <dbReference type="PROSITE-ProRule" id="PRU00042"/>
    </source>
</evidence>
<reference evidence="14" key="3">
    <citation type="submission" date="2025-09" db="UniProtKB">
        <authorList>
            <consortium name="Ensembl"/>
        </authorList>
    </citation>
    <scope>IDENTIFICATION</scope>
</reference>
<evidence type="ECO:0000313" key="15">
    <source>
        <dbReference type="Proteomes" id="UP000314982"/>
    </source>
</evidence>
<dbReference type="STRING" id="62062.ENSHHUP00000000782"/>
<keyword evidence="5" id="KW-0677">Repeat</keyword>
<comment type="similarity">
    <text evidence="3">Belongs to the krueppel C2H2-type zinc-finger protein family.</text>
</comment>
<dbReference type="PROSITE" id="PS00028">
    <property type="entry name" value="ZINC_FINGER_C2H2_1"/>
    <property type="match status" value="3"/>
</dbReference>
<keyword evidence="15" id="KW-1185">Reference proteome</keyword>
<dbReference type="GO" id="GO:0005634">
    <property type="term" value="C:nucleus"/>
    <property type="evidence" value="ECO:0007669"/>
    <property type="project" value="UniProtKB-SubCell"/>
</dbReference>
<organism evidence="14 15">
    <name type="scientific">Hucho hucho</name>
    <name type="common">huchen</name>
    <dbReference type="NCBI Taxonomy" id="62062"/>
    <lineage>
        <taxon>Eukaryota</taxon>
        <taxon>Metazoa</taxon>
        <taxon>Chordata</taxon>
        <taxon>Craniata</taxon>
        <taxon>Vertebrata</taxon>
        <taxon>Euteleostomi</taxon>
        <taxon>Actinopterygii</taxon>
        <taxon>Neopterygii</taxon>
        <taxon>Teleostei</taxon>
        <taxon>Protacanthopterygii</taxon>
        <taxon>Salmoniformes</taxon>
        <taxon>Salmonidae</taxon>
        <taxon>Salmoninae</taxon>
        <taxon>Hucho</taxon>
    </lineage>
</organism>